<accession>A0A0F9BRH3</accession>
<sequence length="358" mass="38531">MAEQKVIISDFSGAVATTSEKKDIANSARFVKGMNPFEDPAYITLSRKATKKSSTTVATLPHWMEDGSPSNTDRYVYDSGGKIYTVNSSDAFTLSRTVSGGGGEGLGIYSNRLLYAQATELGSYFPLDSSPSFVDDFASWWIASQLTITGGGTGSTDYSTTTAINEGATHRQTFTATYDPVKNIIIDVDVVGSGDWTVTLHNTNNDSLGTKTIVNGSMSTGDVTFTLASVGRTKPGESYHFHVTTTVADGGVDTNVNSDLEGAEFTATYGTLLDATFHPIVSHLNLSVIGNLNYLATFDDATYNPNKIQFPKGFEVRAMAKTDEFVVAEAFKGSTLREAEAAKRFYWDGISPTFNYST</sequence>
<proteinExistence type="predicted"/>
<gene>
    <name evidence="1" type="ORF">LCGC14_2495230</name>
</gene>
<dbReference type="AlphaFoldDB" id="A0A0F9BRH3"/>
<feature type="non-terminal residue" evidence="1">
    <location>
        <position position="358"/>
    </location>
</feature>
<reference evidence="1" key="1">
    <citation type="journal article" date="2015" name="Nature">
        <title>Complex archaea that bridge the gap between prokaryotes and eukaryotes.</title>
        <authorList>
            <person name="Spang A."/>
            <person name="Saw J.H."/>
            <person name="Jorgensen S.L."/>
            <person name="Zaremba-Niedzwiedzka K."/>
            <person name="Martijn J."/>
            <person name="Lind A.E."/>
            <person name="van Eijk R."/>
            <person name="Schleper C."/>
            <person name="Guy L."/>
            <person name="Ettema T.J."/>
        </authorList>
    </citation>
    <scope>NUCLEOTIDE SEQUENCE</scope>
</reference>
<organism evidence="1">
    <name type="scientific">marine sediment metagenome</name>
    <dbReference type="NCBI Taxonomy" id="412755"/>
    <lineage>
        <taxon>unclassified sequences</taxon>
        <taxon>metagenomes</taxon>
        <taxon>ecological metagenomes</taxon>
    </lineage>
</organism>
<evidence type="ECO:0000313" key="1">
    <source>
        <dbReference type="EMBL" id="KKL16472.1"/>
    </source>
</evidence>
<comment type="caution">
    <text evidence="1">The sequence shown here is derived from an EMBL/GenBank/DDBJ whole genome shotgun (WGS) entry which is preliminary data.</text>
</comment>
<name>A0A0F9BRH3_9ZZZZ</name>
<protein>
    <submittedName>
        <fullName evidence="1">Uncharacterized protein</fullName>
    </submittedName>
</protein>
<dbReference type="EMBL" id="LAZR01039647">
    <property type="protein sequence ID" value="KKL16472.1"/>
    <property type="molecule type" value="Genomic_DNA"/>
</dbReference>